<dbReference type="AlphaFoldDB" id="A0A0L6UTN7"/>
<dbReference type="PANTHER" id="PTHR45992:SF2">
    <property type="entry name" value="EUKARYOTIC ELONGATION FACTOR 2 KINASE"/>
    <property type="match status" value="1"/>
</dbReference>
<dbReference type="GO" id="GO:0004674">
    <property type="term" value="F:protein serine/threonine kinase activity"/>
    <property type="evidence" value="ECO:0007669"/>
    <property type="project" value="TreeGrafter"/>
</dbReference>
<dbReference type="EMBL" id="LAVV01008928">
    <property type="protein sequence ID" value="KNZ51622.1"/>
    <property type="molecule type" value="Genomic_DNA"/>
</dbReference>
<dbReference type="Gene3D" id="3.20.200.10">
    <property type="entry name" value="MHCK/EF2 kinase"/>
    <property type="match status" value="1"/>
</dbReference>
<name>A0A0L6UTN7_9BASI</name>
<dbReference type="VEuPathDB" id="FungiDB:VP01_3884g2"/>
<reference evidence="2 3" key="1">
    <citation type="submission" date="2015-08" db="EMBL/GenBank/DDBJ databases">
        <title>Next Generation Sequencing and Analysis of the Genome of Puccinia sorghi L Schw, the Causal Agent of Maize Common Rust.</title>
        <authorList>
            <person name="Rochi L."/>
            <person name="Burguener G."/>
            <person name="Darino M."/>
            <person name="Turjanski A."/>
            <person name="Kreff E."/>
            <person name="Dieguez M.J."/>
            <person name="Sacco F."/>
        </authorList>
    </citation>
    <scope>NUCLEOTIDE SEQUENCE [LARGE SCALE GENOMIC DNA]</scope>
    <source>
        <strain evidence="2 3">RO10H11247</strain>
    </source>
</reference>
<dbReference type="STRING" id="27349.A0A0L6UTN7"/>
<protein>
    <submittedName>
        <fullName evidence="2">AlphaK I8</fullName>
    </submittedName>
</protein>
<comment type="caution">
    <text evidence="2">The sequence shown here is derived from an EMBL/GenBank/DDBJ whole genome shotgun (WGS) entry which is preliminary data.</text>
</comment>
<sequence length="465" mass="51324">MEPSDEASSKTSQTPTPSAPQAAIPSTSEPLMSAGTKAHCQSIGKVKHHKHPLPAPYSKSKKDNPSTSSSNEKSSNHIMINAGVLVLHGESCLPNLQTLLSYIYKARINQIPIDIIYEEPNDISTQLATRMNTQLSTALCTQIFSNLSSQLQSPLRTPRSNQATQQIIYLSLLSTQRQTPHGENDTWALVPLTFTFQIGTVPGRRAASLKTQITYLGKPLNNCSININPDGWILGPLQFQCYHSPFTLTRQHPSDVYIDKTTPIGCGSMHVAYQAKVKTDLDNGTQCITNYVAKVQFIDDIPSCANNATNTQMYQYCALLLHEFKNTPLQKIQIPLIQSKIDILPQIFCHCVAVTGDINLPTTDSISHKQWADGNNAAPGIQLFLEHHKCNDFCRALNFGEVIDLQWQRPSESSEAQVPHSDTSVSLAHLLIENEKFPEAQYLFIPSQVILPIPSSVANPETNSD</sequence>
<dbReference type="InterPro" id="IPR011009">
    <property type="entry name" value="Kinase-like_dom_sf"/>
</dbReference>
<gene>
    <name evidence="2" type="ORF">VP01_3884g2</name>
</gene>
<organism evidence="2 3">
    <name type="scientific">Puccinia sorghi</name>
    <dbReference type="NCBI Taxonomy" id="27349"/>
    <lineage>
        <taxon>Eukaryota</taxon>
        <taxon>Fungi</taxon>
        <taxon>Dikarya</taxon>
        <taxon>Basidiomycota</taxon>
        <taxon>Pucciniomycotina</taxon>
        <taxon>Pucciniomycetes</taxon>
        <taxon>Pucciniales</taxon>
        <taxon>Pucciniaceae</taxon>
        <taxon>Puccinia</taxon>
    </lineage>
</organism>
<evidence type="ECO:0000256" key="1">
    <source>
        <dbReference type="SAM" id="MobiDB-lite"/>
    </source>
</evidence>
<proteinExistence type="predicted"/>
<evidence type="ECO:0000313" key="3">
    <source>
        <dbReference type="Proteomes" id="UP000037035"/>
    </source>
</evidence>
<dbReference type="GO" id="GO:0031037">
    <property type="term" value="P:myosin II filament disassembly"/>
    <property type="evidence" value="ECO:0007669"/>
    <property type="project" value="TreeGrafter"/>
</dbReference>
<evidence type="ECO:0000313" key="2">
    <source>
        <dbReference type="EMBL" id="KNZ51622.1"/>
    </source>
</evidence>
<dbReference type="Proteomes" id="UP000037035">
    <property type="component" value="Unassembled WGS sequence"/>
</dbReference>
<keyword evidence="3" id="KW-1185">Reference proteome</keyword>
<dbReference type="GO" id="GO:1903013">
    <property type="term" value="P:response to differentiation-inducing factor 1"/>
    <property type="evidence" value="ECO:0007669"/>
    <property type="project" value="TreeGrafter"/>
</dbReference>
<dbReference type="InterPro" id="IPR051852">
    <property type="entry name" value="Alpha-type_PK"/>
</dbReference>
<dbReference type="SUPFAM" id="SSF56112">
    <property type="entry name" value="Protein kinase-like (PK-like)"/>
    <property type="match status" value="1"/>
</dbReference>
<dbReference type="PANTHER" id="PTHR45992">
    <property type="entry name" value="EUKARYOTIC ELONGATION FACTOR 2 KINASE-RELATED"/>
    <property type="match status" value="1"/>
</dbReference>
<feature type="region of interest" description="Disordered" evidence="1">
    <location>
        <begin position="1"/>
        <end position="75"/>
    </location>
</feature>
<accession>A0A0L6UTN7</accession>